<dbReference type="HOGENOM" id="CLU_314858_0_0_1"/>
<reference evidence="3" key="2">
    <citation type="submission" date="2008-08" db="EMBL/GenBank/DDBJ databases">
        <authorList>
            <consortium name="Diatom Consortium"/>
            <person name="Grigoriev I."/>
            <person name="Grimwood J."/>
            <person name="Kuo A."/>
            <person name="Otillar R.P."/>
            <person name="Salamov A."/>
            <person name="Detter J.C."/>
            <person name="Lindquist E."/>
            <person name="Shapiro H."/>
            <person name="Lucas S."/>
            <person name="Glavina del Rio T."/>
            <person name="Pitluck S."/>
            <person name="Rokhsar D."/>
            <person name="Bowler C."/>
        </authorList>
    </citation>
    <scope>GENOME REANNOTATION</scope>
    <source>
        <strain evidence="3">CCAP 1055/1</strain>
    </source>
</reference>
<dbReference type="AlphaFoldDB" id="B5Y4X8"/>
<dbReference type="Proteomes" id="UP000000759">
    <property type="component" value="Chromosome 3"/>
</dbReference>
<feature type="region of interest" description="Disordered" evidence="1">
    <location>
        <begin position="339"/>
        <end position="410"/>
    </location>
</feature>
<feature type="compositionally biased region" description="Basic and acidic residues" evidence="1">
    <location>
        <begin position="119"/>
        <end position="135"/>
    </location>
</feature>
<evidence type="ECO:0000313" key="2">
    <source>
        <dbReference type="EMBL" id="ACI65844.1"/>
    </source>
</evidence>
<dbReference type="EMBL" id="CP001142">
    <property type="protein sequence ID" value="ACI65844.1"/>
    <property type="molecule type" value="Genomic_DNA"/>
</dbReference>
<dbReference type="GeneID" id="7204187"/>
<proteinExistence type="predicted"/>
<dbReference type="KEGG" id="pti:PHATR_43970"/>
<feature type="compositionally biased region" description="Polar residues" evidence="1">
    <location>
        <begin position="106"/>
        <end position="116"/>
    </location>
</feature>
<dbReference type="eggNOG" id="ENOG502SZC6">
    <property type="taxonomic scope" value="Eukaryota"/>
</dbReference>
<name>B5Y4X8_PHATC</name>
<feature type="region of interest" description="Disordered" evidence="1">
    <location>
        <begin position="106"/>
        <end position="140"/>
    </location>
</feature>
<feature type="compositionally biased region" description="Basic and acidic residues" evidence="1">
    <location>
        <begin position="381"/>
        <end position="407"/>
    </location>
</feature>
<evidence type="ECO:0000256" key="1">
    <source>
        <dbReference type="SAM" id="MobiDB-lite"/>
    </source>
</evidence>
<evidence type="ECO:0000313" key="3">
    <source>
        <dbReference type="Proteomes" id="UP000000759"/>
    </source>
</evidence>
<dbReference type="RefSeq" id="XP_002186374.1">
    <property type="nucleotide sequence ID" value="XM_002186338.1"/>
</dbReference>
<accession>B5Y4X8</accession>
<dbReference type="PaxDb" id="2850-Phatr43970"/>
<reference evidence="2 3" key="1">
    <citation type="journal article" date="2008" name="Nature">
        <title>The Phaeodactylum genome reveals the evolutionary history of diatom genomes.</title>
        <authorList>
            <person name="Bowler C."/>
            <person name="Allen A.E."/>
            <person name="Badger J.H."/>
            <person name="Grimwood J."/>
            <person name="Jabbari K."/>
            <person name="Kuo A."/>
            <person name="Maheswari U."/>
            <person name="Martens C."/>
            <person name="Maumus F."/>
            <person name="Otillar R.P."/>
            <person name="Rayko E."/>
            <person name="Salamov A."/>
            <person name="Vandepoele K."/>
            <person name="Beszteri B."/>
            <person name="Gruber A."/>
            <person name="Heijde M."/>
            <person name="Katinka M."/>
            <person name="Mock T."/>
            <person name="Valentin K."/>
            <person name="Verret F."/>
            <person name="Berges J.A."/>
            <person name="Brownlee C."/>
            <person name="Cadoret J.P."/>
            <person name="Chiovitti A."/>
            <person name="Choi C.J."/>
            <person name="Coesel S."/>
            <person name="De Martino A."/>
            <person name="Detter J.C."/>
            <person name="Durkin C."/>
            <person name="Falciatore A."/>
            <person name="Fournet J."/>
            <person name="Haruta M."/>
            <person name="Huysman M.J."/>
            <person name="Jenkins B.D."/>
            <person name="Jiroutova K."/>
            <person name="Jorgensen R.E."/>
            <person name="Joubert Y."/>
            <person name="Kaplan A."/>
            <person name="Kroger N."/>
            <person name="Kroth P.G."/>
            <person name="La Roche J."/>
            <person name="Lindquist E."/>
            <person name="Lommer M."/>
            <person name="Martin-Jezequel V."/>
            <person name="Lopez P.J."/>
            <person name="Lucas S."/>
            <person name="Mangogna M."/>
            <person name="McGinnis K."/>
            <person name="Medlin L.K."/>
            <person name="Montsant A."/>
            <person name="Oudot-Le Secq M.P."/>
            <person name="Napoli C."/>
            <person name="Obornik M."/>
            <person name="Parker M.S."/>
            <person name="Petit J.L."/>
            <person name="Porcel B.M."/>
            <person name="Poulsen N."/>
            <person name="Robison M."/>
            <person name="Rychlewski L."/>
            <person name="Rynearson T.A."/>
            <person name="Schmutz J."/>
            <person name="Shapiro H."/>
            <person name="Siaut M."/>
            <person name="Stanley M."/>
            <person name="Sussman M.R."/>
            <person name="Taylor A.R."/>
            <person name="Vardi A."/>
            <person name="von Dassow P."/>
            <person name="Vyverman W."/>
            <person name="Willis A."/>
            <person name="Wyrwicz L.S."/>
            <person name="Rokhsar D.S."/>
            <person name="Weissenbach J."/>
            <person name="Armbrust E.V."/>
            <person name="Green B.R."/>
            <person name="Van de Peer Y."/>
            <person name="Grigoriev I.V."/>
        </authorList>
    </citation>
    <scope>NUCLEOTIDE SEQUENCE [LARGE SCALE GENOMIC DNA]</scope>
    <source>
        <strain evidence="2 3">CCAP 1055/1</strain>
    </source>
</reference>
<dbReference type="OrthoDB" id="49519at2759"/>
<dbReference type="InParanoid" id="B5Y4X8"/>
<keyword evidence="3" id="KW-1185">Reference proteome</keyword>
<feature type="compositionally biased region" description="Basic and acidic residues" evidence="1">
    <location>
        <begin position="347"/>
        <end position="358"/>
    </location>
</feature>
<organism evidence="2 3">
    <name type="scientific">Phaeodactylum tricornutum (strain CCAP 1055/1)</name>
    <dbReference type="NCBI Taxonomy" id="556484"/>
    <lineage>
        <taxon>Eukaryota</taxon>
        <taxon>Sar</taxon>
        <taxon>Stramenopiles</taxon>
        <taxon>Ochrophyta</taxon>
        <taxon>Bacillariophyta</taxon>
        <taxon>Bacillariophyceae</taxon>
        <taxon>Bacillariophycidae</taxon>
        <taxon>Naviculales</taxon>
        <taxon>Phaeodactylaceae</taxon>
        <taxon>Phaeodactylum</taxon>
    </lineage>
</organism>
<sequence>MKFRALDWDYDTEASLRLWDAEEHKKTYVTVLPVDPSTYNDDDHSSWLMRNLQKLDGKDVLQNPDAESFVVDEPGWCKTESRDNCRIHADVCLHASLTAQSGTYTSLPERTLQNQQDGEEAKRFKPQETKKEAVRTRNSPTGHQMALFTKLSIQATAGTLRIANEPWNGKICQRSREPQILCLNMLTCNPVSIVSSGAFQPIFSRIIENQRLEKKRLRKGRLFDRMSGNEDAKAVSKRSKLSNPLQSSFAHVNALLPHRRSSSSDFTDISATCATETAILTRSQITRSSSILLRWAIQLAMAALQYDLPNSRAIASNTILNSQTKISCHGESDFCLNPIASSSASDTGKRSRDSDAERKRAKKERRVDKQVKREKKRKRKEERERRALFEMPIKEPVLHSPKRDAEGKINPPRAKQTLEARASQNHPTNTIQSTFCMLTSSAADPQAFQKNRAHPQECTFRQPTETGGKGAASSVIQALQNQEKFNHSRHKYTQVCIDVKQRTGDQSLPGLRSTSTEKAKSVTKGCITPVRATRPKSDDTENFLLQSRKPHDVSNDSSALKLLQRDFSGHLLPNSGSTSFELGKSSMTENQPQLAASVAKVDMADAFEETGTDDSLFVNLRQQVDERQEHQLVPHSSVLNGPEKDYFNESDTIHRLEPLKILCSESFFEDWGEAVGQLLSGRWAASNVYLSRDADDSSNFYSKKEVLGRKIELCDSPLVDSREVDIELSDRCAMLVYPVSAFAEESNARKIVFGLAEITAVDRYRHIYIFICYDVSPTPAIRQTLVRAQNSVWRPQGDSMSTSFKSVASRSLAARLAETIISHEAIHSARSLATPVYGLVGEGDARQRLLFLLSICQTAHHAEVVVQCISGI</sequence>
<protein>
    <submittedName>
        <fullName evidence="2">Uncharacterized protein</fullName>
    </submittedName>
</protein>
<gene>
    <name evidence="2" type="ORF">PHATR_43970</name>
</gene>